<feature type="region of interest" description="Disordered" evidence="1">
    <location>
        <begin position="37"/>
        <end position="60"/>
    </location>
</feature>
<feature type="transmembrane region" description="Helical" evidence="2">
    <location>
        <begin position="165"/>
        <end position="185"/>
    </location>
</feature>
<sequence length="443" mass="48301">MLVHPKARMMIAVRSDRTRTAAHTCGRPCRERRRRPMRPRGWLGAPGPQAPQMARPHPTAAWPGGTARTIPLPGAPVTPVVFPIYTPRAPGVTHSRTNSGFSVPREVLAHEHLHLVPEPHEAEPVKPILPSKKAVEPLAEPLLNVEDLEKGLDPSTSVTVPEESVLWAWIRTLLLALAGLVLWVFPERWASVFLLLAALWVAPFLGPALRGGLPLPHVGLRRMVASGLVDFAGKLGHEVLKDKSQWLPPVIDAVGEVVPPALSRVMEKKEEWTPALTQLVGDVVPSVMRGVLTNHRAWSPALMQLVGDVVPPVLSSVLRNREWTPALLEFVGEVVPPVITVVLQRPELPPAIAGFVDSAGPSLAPAVVRLIDFIIMDPQLMQSIKKMTDSSMRDEALVSNIKLVIEESLKEGTMYRAVGHGLKAAAEQSVEKMGRKARSMLSS</sequence>
<keyword evidence="2" id="KW-0472">Membrane</keyword>
<evidence type="ECO:0000256" key="2">
    <source>
        <dbReference type="SAM" id="Phobius"/>
    </source>
</evidence>
<feature type="transmembrane region" description="Helical" evidence="2">
    <location>
        <begin position="191"/>
        <end position="213"/>
    </location>
</feature>
<dbReference type="Proteomes" id="UP001642484">
    <property type="component" value="Unassembled WGS sequence"/>
</dbReference>
<evidence type="ECO:0000313" key="4">
    <source>
        <dbReference type="Proteomes" id="UP001642484"/>
    </source>
</evidence>
<protein>
    <submittedName>
        <fullName evidence="3">Uncharacterized protein</fullName>
    </submittedName>
</protein>
<name>A0ABP0L6G9_9DINO</name>
<accession>A0ABP0L6G9</accession>
<organism evidence="3 4">
    <name type="scientific">Durusdinium trenchii</name>
    <dbReference type="NCBI Taxonomy" id="1381693"/>
    <lineage>
        <taxon>Eukaryota</taxon>
        <taxon>Sar</taxon>
        <taxon>Alveolata</taxon>
        <taxon>Dinophyceae</taxon>
        <taxon>Suessiales</taxon>
        <taxon>Symbiodiniaceae</taxon>
        <taxon>Durusdinium</taxon>
    </lineage>
</organism>
<keyword evidence="2" id="KW-0812">Transmembrane</keyword>
<keyword evidence="2" id="KW-1133">Transmembrane helix</keyword>
<proteinExistence type="predicted"/>
<gene>
    <name evidence="3" type="ORF">CCMP2556_LOCUS19631</name>
</gene>
<evidence type="ECO:0000256" key="1">
    <source>
        <dbReference type="SAM" id="MobiDB-lite"/>
    </source>
</evidence>
<comment type="caution">
    <text evidence="3">The sequence shown here is derived from an EMBL/GenBank/DDBJ whole genome shotgun (WGS) entry which is preliminary data.</text>
</comment>
<reference evidence="3 4" key="1">
    <citation type="submission" date="2024-02" db="EMBL/GenBank/DDBJ databases">
        <authorList>
            <person name="Chen Y."/>
            <person name="Shah S."/>
            <person name="Dougan E. K."/>
            <person name="Thang M."/>
            <person name="Chan C."/>
        </authorList>
    </citation>
    <scope>NUCLEOTIDE SEQUENCE [LARGE SCALE GENOMIC DNA]</scope>
</reference>
<evidence type="ECO:0000313" key="3">
    <source>
        <dbReference type="EMBL" id="CAK9034751.1"/>
    </source>
</evidence>
<keyword evidence="4" id="KW-1185">Reference proteome</keyword>
<dbReference type="EMBL" id="CAXAMN010011225">
    <property type="protein sequence ID" value="CAK9034751.1"/>
    <property type="molecule type" value="Genomic_DNA"/>
</dbReference>